<reference evidence="3 4" key="1">
    <citation type="submission" date="2019-07" db="EMBL/GenBank/DDBJ databases">
        <title>Genomic Encyclopedia of Archaeal and Bacterial Type Strains, Phase II (KMG-II): from individual species to whole genera.</title>
        <authorList>
            <person name="Goeker M."/>
        </authorList>
    </citation>
    <scope>NUCLEOTIDE SEQUENCE [LARGE SCALE GENOMIC DNA]</scope>
    <source>
        <strain evidence="3 4">ATCC BAA-1854</strain>
    </source>
</reference>
<evidence type="ECO:0000313" key="3">
    <source>
        <dbReference type="EMBL" id="TWJ01437.1"/>
    </source>
</evidence>
<organism evidence="3 4">
    <name type="scientific">Mucilaginibacter frigoritolerans</name>
    <dbReference type="NCBI Taxonomy" id="652788"/>
    <lineage>
        <taxon>Bacteria</taxon>
        <taxon>Pseudomonadati</taxon>
        <taxon>Bacteroidota</taxon>
        <taxon>Sphingobacteriia</taxon>
        <taxon>Sphingobacteriales</taxon>
        <taxon>Sphingobacteriaceae</taxon>
        <taxon>Mucilaginibacter</taxon>
    </lineage>
</organism>
<protein>
    <submittedName>
        <fullName evidence="3">Papain like protease</fullName>
    </submittedName>
</protein>
<accession>A0A562U7V0</accession>
<sequence length="316" mass="34273">MKTHLKLTSVLTAVTAMFMLYGCSKNQIKPAEQTPTTTAVVGHHVYGLLPTAPEDYNSVPKYSIDAFKSKFNAYATTPAPAVLSLATPAVRDQGQIGSCTGFCGSEAYEILYNYKYGAFPPIVSPAFLYYEERVNILGEKITVDDGATMLNIDQALIKYGITSEALMPYPSSDVSTAYKTPPTAAAISYALNYKISGYTLINTGDTAAVKNCIRNNIPVMMGLNVYDNSSYTYFEGLNTTSYTYNPLTSTGALVKGLTLLGGHATPIVGYDDTKKAFLVQNSWSASWGLNGFYYMPYTVFSSTKIVPQGGVYYATL</sequence>
<dbReference type="Proteomes" id="UP000317010">
    <property type="component" value="Unassembled WGS sequence"/>
</dbReference>
<dbReference type="RefSeq" id="WP_144911397.1">
    <property type="nucleotide sequence ID" value="NZ_VLLI01000004.1"/>
</dbReference>
<dbReference type="AlphaFoldDB" id="A0A562U7V0"/>
<gene>
    <name evidence="3" type="ORF">JN11_01588</name>
</gene>
<dbReference type="GO" id="GO:0006508">
    <property type="term" value="P:proteolysis"/>
    <property type="evidence" value="ECO:0007669"/>
    <property type="project" value="UniProtKB-KW"/>
</dbReference>
<proteinExistence type="inferred from homology"/>
<dbReference type="PANTHER" id="PTHR12411">
    <property type="entry name" value="CYSTEINE PROTEASE FAMILY C1-RELATED"/>
    <property type="match status" value="1"/>
</dbReference>
<dbReference type="InterPro" id="IPR013128">
    <property type="entry name" value="Peptidase_C1A"/>
</dbReference>
<dbReference type="InterPro" id="IPR038765">
    <property type="entry name" value="Papain-like_cys_pep_sf"/>
</dbReference>
<dbReference type="PROSITE" id="PS51257">
    <property type="entry name" value="PROKAR_LIPOPROTEIN"/>
    <property type="match status" value="1"/>
</dbReference>
<dbReference type="Pfam" id="PF00112">
    <property type="entry name" value="Peptidase_C1"/>
    <property type="match status" value="1"/>
</dbReference>
<comment type="similarity">
    <text evidence="1">Belongs to the peptidase C1 family.</text>
</comment>
<feature type="domain" description="Peptidase C1A papain C-terminal" evidence="2">
    <location>
        <begin position="79"/>
        <end position="315"/>
    </location>
</feature>
<dbReference type="SMART" id="SM00645">
    <property type="entry name" value="Pept_C1"/>
    <property type="match status" value="1"/>
</dbReference>
<evidence type="ECO:0000313" key="4">
    <source>
        <dbReference type="Proteomes" id="UP000317010"/>
    </source>
</evidence>
<keyword evidence="3" id="KW-0645">Protease</keyword>
<dbReference type="EMBL" id="VLLI01000004">
    <property type="protein sequence ID" value="TWJ01437.1"/>
    <property type="molecule type" value="Genomic_DNA"/>
</dbReference>
<evidence type="ECO:0000256" key="1">
    <source>
        <dbReference type="ARBA" id="ARBA00008455"/>
    </source>
</evidence>
<evidence type="ECO:0000259" key="2">
    <source>
        <dbReference type="SMART" id="SM00645"/>
    </source>
</evidence>
<dbReference type="GO" id="GO:0008234">
    <property type="term" value="F:cysteine-type peptidase activity"/>
    <property type="evidence" value="ECO:0007669"/>
    <property type="project" value="InterPro"/>
</dbReference>
<dbReference type="CDD" id="cd02619">
    <property type="entry name" value="Peptidase_C1"/>
    <property type="match status" value="1"/>
</dbReference>
<dbReference type="OrthoDB" id="3648721at2"/>
<keyword evidence="4" id="KW-1185">Reference proteome</keyword>
<keyword evidence="3" id="KW-0378">Hydrolase</keyword>
<dbReference type="InterPro" id="IPR000668">
    <property type="entry name" value="Peptidase_C1A_C"/>
</dbReference>
<comment type="caution">
    <text evidence="3">The sequence shown here is derived from an EMBL/GenBank/DDBJ whole genome shotgun (WGS) entry which is preliminary data.</text>
</comment>
<dbReference type="Gene3D" id="3.90.70.10">
    <property type="entry name" value="Cysteine proteinases"/>
    <property type="match status" value="1"/>
</dbReference>
<name>A0A562U7V0_9SPHI</name>
<dbReference type="SUPFAM" id="SSF54001">
    <property type="entry name" value="Cysteine proteinases"/>
    <property type="match status" value="1"/>
</dbReference>